<dbReference type="Gene3D" id="2.60.40.1120">
    <property type="entry name" value="Carboxypeptidase-like, regulatory domain"/>
    <property type="match status" value="1"/>
</dbReference>
<dbReference type="RefSeq" id="WP_179002897.1">
    <property type="nucleotide sequence ID" value="NZ_JBHSCO010000005.1"/>
</dbReference>
<dbReference type="InterPro" id="IPR000531">
    <property type="entry name" value="Beta-barrel_TonB"/>
</dbReference>
<keyword evidence="6 8" id="KW-0472">Membrane</keyword>
<evidence type="ECO:0000256" key="9">
    <source>
        <dbReference type="RuleBase" id="RU003357"/>
    </source>
</evidence>
<dbReference type="InterPro" id="IPR023996">
    <property type="entry name" value="TonB-dep_OMP_SusC/RagA"/>
</dbReference>
<dbReference type="InterPro" id="IPR037066">
    <property type="entry name" value="Plug_dom_sf"/>
</dbReference>
<feature type="domain" description="TonB-dependent receptor plug" evidence="12">
    <location>
        <begin position="123"/>
        <end position="246"/>
    </location>
</feature>
<reference evidence="14" key="1">
    <citation type="journal article" date="2019" name="Int. J. Syst. Evol. Microbiol.">
        <title>The Global Catalogue of Microorganisms (GCM) 10K type strain sequencing project: providing services to taxonomists for standard genome sequencing and annotation.</title>
        <authorList>
            <consortium name="The Broad Institute Genomics Platform"/>
            <consortium name="The Broad Institute Genome Sequencing Center for Infectious Disease"/>
            <person name="Wu L."/>
            <person name="Ma J."/>
        </authorList>
    </citation>
    <scope>NUCLEOTIDE SEQUENCE [LARGE SCALE GENOMIC DNA]</scope>
    <source>
        <strain evidence="14">CGMCC 1.15345</strain>
    </source>
</reference>
<dbReference type="InterPro" id="IPR012910">
    <property type="entry name" value="Plug_dom"/>
</dbReference>
<keyword evidence="14" id="KW-1185">Reference proteome</keyword>
<dbReference type="Gene3D" id="2.170.130.10">
    <property type="entry name" value="TonB-dependent receptor, plug domain"/>
    <property type="match status" value="1"/>
</dbReference>
<proteinExistence type="inferred from homology"/>
<evidence type="ECO:0000256" key="3">
    <source>
        <dbReference type="ARBA" id="ARBA00022452"/>
    </source>
</evidence>
<dbReference type="InterPro" id="IPR039426">
    <property type="entry name" value="TonB-dep_rcpt-like"/>
</dbReference>
<dbReference type="Proteomes" id="UP001595719">
    <property type="component" value="Unassembled WGS sequence"/>
</dbReference>
<evidence type="ECO:0000256" key="7">
    <source>
        <dbReference type="ARBA" id="ARBA00023237"/>
    </source>
</evidence>
<evidence type="ECO:0000259" key="12">
    <source>
        <dbReference type="Pfam" id="PF07715"/>
    </source>
</evidence>
<dbReference type="SUPFAM" id="SSF49464">
    <property type="entry name" value="Carboxypeptidase regulatory domain-like"/>
    <property type="match status" value="1"/>
</dbReference>
<evidence type="ECO:0000259" key="11">
    <source>
        <dbReference type="Pfam" id="PF00593"/>
    </source>
</evidence>
<evidence type="ECO:0000313" key="14">
    <source>
        <dbReference type="Proteomes" id="UP001595719"/>
    </source>
</evidence>
<feature type="signal peptide" evidence="10">
    <location>
        <begin position="1"/>
        <end position="22"/>
    </location>
</feature>
<dbReference type="NCBIfam" id="TIGR04056">
    <property type="entry name" value="OMP_RagA_SusC"/>
    <property type="match status" value="1"/>
</dbReference>
<dbReference type="InterPro" id="IPR008969">
    <property type="entry name" value="CarboxyPept-like_regulatory"/>
</dbReference>
<feature type="domain" description="TonB-dependent receptor-like beta-barrel" evidence="11">
    <location>
        <begin position="424"/>
        <end position="900"/>
    </location>
</feature>
<keyword evidence="3 8" id="KW-1134">Transmembrane beta strand</keyword>
<dbReference type="PROSITE" id="PS52016">
    <property type="entry name" value="TONB_DEPENDENT_REC_3"/>
    <property type="match status" value="1"/>
</dbReference>
<dbReference type="InterPro" id="IPR023997">
    <property type="entry name" value="TonB-dep_OMP_SusC/RagA_CS"/>
</dbReference>
<dbReference type="InterPro" id="IPR036942">
    <property type="entry name" value="Beta-barrel_TonB_sf"/>
</dbReference>
<keyword evidence="7 8" id="KW-0998">Cell outer membrane</keyword>
<dbReference type="NCBIfam" id="TIGR04057">
    <property type="entry name" value="SusC_RagA_signa"/>
    <property type="match status" value="1"/>
</dbReference>
<sequence length="1041" mass="112610">MKKKLNIYIPLFLLLITAGIHAQNTTPLIQSKLDGTVVDAITNQPIIGASVTIKGTTHGVVTDAEGKFYFQTGQKFPYTLIVSYIGYKKLEIIVEKNPVIINLKEERQELDELVVVGYGTQKRKDITGSVASVPKANLSQVTSSADNLLRGAISGVVVTQSSGRPGASSSVRIRGGNSITAGNEPLYVVDGILIYNDNSNSSAGVSFAGASVNVLSTINPADIESIEVLKDASATAIYGSRGANGVVIITTKKGTKGQDNISYQGYFGFQNISKKLRIMNASEWASLRNDVQASIGQAPSFTDAQIEAFKTSGSYDWQDAAFVTAAPIQSHNLSFSGGDERSRYSISAGYFDQDGIVLGSDFKRISLRANYERNYSQNFKFGVNANYTNSISNGVGSSSSGGRNPNPLVGVLLTAPVVPIKNADGTYNVTNNPYTTSVNGYVPNPINDLENTTNETKINRILTSLFGEYKITKKLTAKVAVSGDVINTKQNYYAPANTSNGAGTKGLASVGDRVVSSVLNENTLNYNTNFGESHKFSALGGYTLQYTKGEVVNAGAQTFVNDANTYNALQDGVAVKPYSDAYESVLKSWLARINYSYKGKYNFTLSGRADGSSRFGAESLWGYFPSAGFSWNITEEEFANNIKGVTEAKLRITAGTTGNQEIGNYLSLPAMGSVNYSFGGTLYTGLAPTRLANPDLKWEKTTQYNVGLDLSLLDRKINFVFDVYYKKTNDLLISVPVPLSSGYATVLQNIGGVENKGLEIGLTTENIKTEKFAWNSNIVFSANKNKVTEIGNGVNEFFPVVPNGSLLQQQPVIVKVGLPLGTFWGYKTNGIFQTQEEVNTQPKINSLANTKVGDRRYVDANGDGVINALDKGNLGTSQPKFVGSFSNTVSYNDFDLNFSFQGSYGGKIFNALNQQLEISTLGTNAATTLNDRWTPTNPSNEIPRATSSPLGIVSERYVEDASFLRLKLITLGYTLPKSVSKKLGTKSVKFYVSAENLITWTKYTGYDPEVSSYEQNNLYPGIDFGSYPNSKTFISGLNVTF</sequence>
<protein>
    <submittedName>
        <fullName evidence="13">SusC/RagA family TonB-linked outer membrane protein</fullName>
    </submittedName>
</protein>
<dbReference type="Pfam" id="PF13715">
    <property type="entry name" value="CarbopepD_reg_2"/>
    <property type="match status" value="1"/>
</dbReference>
<accession>A0ABV8W9K0</accession>
<dbReference type="Pfam" id="PF07715">
    <property type="entry name" value="Plug"/>
    <property type="match status" value="1"/>
</dbReference>
<feature type="chain" id="PRO_5045613435" evidence="10">
    <location>
        <begin position="23"/>
        <end position="1041"/>
    </location>
</feature>
<evidence type="ECO:0000256" key="4">
    <source>
        <dbReference type="ARBA" id="ARBA00022692"/>
    </source>
</evidence>
<evidence type="ECO:0000256" key="1">
    <source>
        <dbReference type="ARBA" id="ARBA00004571"/>
    </source>
</evidence>
<dbReference type="EMBL" id="JBHSCO010000005">
    <property type="protein sequence ID" value="MFC4392644.1"/>
    <property type="molecule type" value="Genomic_DNA"/>
</dbReference>
<keyword evidence="10" id="KW-0732">Signal</keyword>
<keyword evidence="4 8" id="KW-0812">Transmembrane</keyword>
<keyword evidence="5 9" id="KW-0798">TonB box</keyword>
<name>A0ABV8W9K0_9FLAO</name>
<evidence type="ECO:0000256" key="2">
    <source>
        <dbReference type="ARBA" id="ARBA00022448"/>
    </source>
</evidence>
<keyword evidence="2 8" id="KW-0813">Transport</keyword>
<gene>
    <name evidence="13" type="ORF">ACFOY0_16720</name>
</gene>
<comment type="subcellular location">
    <subcellularLocation>
        <location evidence="1 8">Cell outer membrane</location>
        <topology evidence="1 8">Multi-pass membrane protein</topology>
    </subcellularLocation>
</comment>
<evidence type="ECO:0000256" key="10">
    <source>
        <dbReference type="SAM" id="SignalP"/>
    </source>
</evidence>
<evidence type="ECO:0000313" key="13">
    <source>
        <dbReference type="EMBL" id="MFC4392644.1"/>
    </source>
</evidence>
<dbReference type="SUPFAM" id="SSF56935">
    <property type="entry name" value="Porins"/>
    <property type="match status" value="1"/>
</dbReference>
<organism evidence="13 14">
    <name type="scientific">Flavobacterium quisquiliarum</name>
    <dbReference type="NCBI Taxonomy" id="1834436"/>
    <lineage>
        <taxon>Bacteria</taxon>
        <taxon>Pseudomonadati</taxon>
        <taxon>Bacteroidota</taxon>
        <taxon>Flavobacteriia</taxon>
        <taxon>Flavobacteriales</taxon>
        <taxon>Flavobacteriaceae</taxon>
        <taxon>Flavobacterium</taxon>
    </lineage>
</organism>
<evidence type="ECO:0000256" key="6">
    <source>
        <dbReference type="ARBA" id="ARBA00023136"/>
    </source>
</evidence>
<evidence type="ECO:0000256" key="8">
    <source>
        <dbReference type="PROSITE-ProRule" id="PRU01360"/>
    </source>
</evidence>
<dbReference type="Pfam" id="PF00593">
    <property type="entry name" value="TonB_dep_Rec_b-barrel"/>
    <property type="match status" value="1"/>
</dbReference>
<comment type="caution">
    <text evidence="13">The sequence shown here is derived from an EMBL/GenBank/DDBJ whole genome shotgun (WGS) entry which is preliminary data.</text>
</comment>
<evidence type="ECO:0000256" key="5">
    <source>
        <dbReference type="ARBA" id="ARBA00023077"/>
    </source>
</evidence>
<comment type="similarity">
    <text evidence="8 9">Belongs to the TonB-dependent receptor family.</text>
</comment>
<dbReference type="Gene3D" id="2.40.170.20">
    <property type="entry name" value="TonB-dependent receptor, beta-barrel domain"/>
    <property type="match status" value="1"/>
</dbReference>